<evidence type="ECO:0000259" key="2">
    <source>
        <dbReference type="Pfam" id="PF13400"/>
    </source>
</evidence>
<protein>
    <submittedName>
        <fullName evidence="3">Putative Flp pilus-assembly TadE/G-like</fullName>
    </submittedName>
</protein>
<keyword evidence="4" id="KW-1185">Reference proteome</keyword>
<dbReference type="STRING" id="254406.SAMN04488042_106249"/>
<evidence type="ECO:0000313" key="4">
    <source>
        <dbReference type="Proteomes" id="UP000199144"/>
    </source>
</evidence>
<reference evidence="3 4" key="1">
    <citation type="submission" date="2016-10" db="EMBL/GenBank/DDBJ databases">
        <authorList>
            <person name="de Groot N.N."/>
        </authorList>
    </citation>
    <scope>NUCLEOTIDE SEQUENCE [LARGE SCALE GENOMIC DNA]</scope>
    <source>
        <strain evidence="3 4">DSM 15283</strain>
    </source>
</reference>
<dbReference type="Pfam" id="PF13400">
    <property type="entry name" value="Tad"/>
    <property type="match status" value="1"/>
</dbReference>
<dbReference type="AlphaFoldDB" id="A0A1I4Q9L6"/>
<evidence type="ECO:0000256" key="1">
    <source>
        <dbReference type="SAM" id="Phobius"/>
    </source>
</evidence>
<evidence type="ECO:0000313" key="3">
    <source>
        <dbReference type="EMBL" id="SFM36792.1"/>
    </source>
</evidence>
<organism evidence="3 4">
    <name type="scientific">Shimia aestuarii</name>
    <dbReference type="NCBI Taxonomy" id="254406"/>
    <lineage>
        <taxon>Bacteria</taxon>
        <taxon>Pseudomonadati</taxon>
        <taxon>Pseudomonadota</taxon>
        <taxon>Alphaproteobacteria</taxon>
        <taxon>Rhodobacterales</taxon>
        <taxon>Roseobacteraceae</taxon>
    </lineage>
</organism>
<dbReference type="RefSeq" id="WP_093094699.1">
    <property type="nucleotide sequence ID" value="NZ_FOTQ01000006.1"/>
</dbReference>
<accession>A0A1I4Q9L6</accession>
<keyword evidence="1" id="KW-1133">Transmembrane helix</keyword>
<feature type="transmembrane region" description="Helical" evidence="1">
    <location>
        <begin position="16"/>
        <end position="37"/>
    </location>
</feature>
<sequence length="515" mass="53452">MRHLSQISKLYRSEEGGVLAFWGVCLAVLLGLVALSFDFGRLAITQTELQSFADNVALAAAGELDGSGDAIDRATLAAAELITDHQTFASGDQTLSGASDYTLTFLASLPDDDSATPTDVTADPADAAFVQVTVATRTVDLTFGAAFSALTNQAAMRNTTSATAVAGFVSYACDVTPMMFCIPSTNWSADAHVGEMVQLRAGGQGSGWAPGAFGFLDPSKVLVDTDGPCQGLTGGNLDRCLIGAAGPITQCFSKRGVDIEPGQKTGSLEAAINTRFDMFNSTMNGAKNDANYAPAPNVIKGIVPSSAGSCIGNNEAVSSNTIGLPRDTCFANGTCNSVNGGQGSRFGNGTWDRHSYFATNYAPFDGTVPAAIQAWLTMHSVHPAQPTRYEVYRAEIAAAGDILTGDVDGNGYDGLPIAESGRPICNMQSNPDSDYSRRIIVAAGVNCGAPNNISGAATNVPVEEYVKIFLTEPASNDGSGNSFTIWGEIIGSAGGDGSGIVEDVGVFRDAIQLYR</sequence>
<feature type="domain" description="Putative Flp pilus-assembly TadG-like N-terminal" evidence="2">
    <location>
        <begin position="17"/>
        <end position="62"/>
    </location>
</feature>
<keyword evidence="1" id="KW-0472">Membrane</keyword>
<dbReference type="OrthoDB" id="8014659at2"/>
<dbReference type="EMBL" id="FOTQ01000006">
    <property type="protein sequence ID" value="SFM36792.1"/>
    <property type="molecule type" value="Genomic_DNA"/>
</dbReference>
<name>A0A1I4Q9L6_9RHOB</name>
<gene>
    <name evidence="3" type="ORF">SAMN04488042_106249</name>
</gene>
<proteinExistence type="predicted"/>
<dbReference type="InterPro" id="IPR028087">
    <property type="entry name" value="Tad_N"/>
</dbReference>
<dbReference type="Proteomes" id="UP000199144">
    <property type="component" value="Unassembled WGS sequence"/>
</dbReference>
<keyword evidence="1" id="KW-0812">Transmembrane</keyword>